<feature type="compositionally biased region" description="Polar residues" evidence="1">
    <location>
        <begin position="27"/>
        <end position="36"/>
    </location>
</feature>
<sequence>MVIELPESNKRSEVSFKTIKTSNIQPFITSQQPSRPSSRHKRHADAMIPSKPPSIDRKTRKRRTLEKVGASVVSIYDIFIYSVLFLILTKIIAALLAK</sequence>
<keyword evidence="4" id="KW-1185">Reference proteome</keyword>
<keyword evidence="2" id="KW-0472">Membrane</keyword>
<feature type="region of interest" description="Disordered" evidence="1">
    <location>
        <begin position="27"/>
        <end position="61"/>
    </location>
</feature>
<keyword evidence="2" id="KW-1133">Transmembrane helix</keyword>
<evidence type="ECO:0000313" key="3">
    <source>
        <dbReference type="EMBL" id="KAJ8927921.1"/>
    </source>
</evidence>
<keyword evidence="2" id="KW-0812">Transmembrane</keyword>
<organism evidence="3 4">
    <name type="scientific">Rhamnusium bicolor</name>
    <dbReference type="NCBI Taxonomy" id="1586634"/>
    <lineage>
        <taxon>Eukaryota</taxon>
        <taxon>Metazoa</taxon>
        <taxon>Ecdysozoa</taxon>
        <taxon>Arthropoda</taxon>
        <taxon>Hexapoda</taxon>
        <taxon>Insecta</taxon>
        <taxon>Pterygota</taxon>
        <taxon>Neoptera</taxon>
        <taxon>Endopterygota</taxon>
        <taxon>Coleoptera</taxon>
        <taxon>Polyphaga</taxon>
        <taxon>Cucujiformia</taxon>
        <taxon>Chrysomeloidea</taxon>
        <taxon>Cerambycidae</taxon>
        <taxon>Lepturinae</taxon>
        <taxon>Rhagiini</taxon>
        <taxon>Rhamnusium</taxon>
    </lineage>
</organism>
<dbReference type="AlphaFoldDB" id="A0AAV8WP24"/>
<evidence type="ECO:0000256" key="1">
    <source>
        <dbReference type="SAM" id="MobiDB-lite"/>
    </source>
</evidence>
<evidence type="ECO:0000256" key="2">
    <source>
        <dbReference type="SAM" id="Phobius"/>
    </source>
</evidence>
<proteinExistence type="predicted"/>
<dbReference type="EMBL" id="JANEYF010005505">
    <property type="protein sequence ID" value="KAJ8927921.1"/>
    <property type="molecule type" value="Genomic_DNA"/>
</dbReference>
<gene>
    <name evidence="3" type="ORF">NQ314_019551</name>
</gene>
<reference evidence="3" key="1">
    <citation type="journal article" date="2023" name="Insect Mol. Biol.">
        <title>Genome sequencing provides insights into the evolution of gene families encoding plant cell wall-degrading enzymes in longhorned beetles.</title>
        <authorList>
            <person name="Shin N.R."/>
            <person name="Okamura Y."/>
            <person name="Kirsch R."/>
            <person name="Pauchet Y."/>
        </authorList>
    </citation>
    <scope>NUCLEOTIDE SEQUENCE</scope>
    <source>
        <strain evidence="3">RBIC_L_NR</strain>
    </source>
</reference>
<accession>A0AAV8WP24</accession>
<name>A0AAV8WP24_9CUCU</name>
<protein>
    <submittedName>
        <fullName evidence="3">Uncharacterized protein</fullName>
    </submittedName>
</protein>
<dbReference type="Proteomes" id="UP001162156">
    <property type="component" value="Unassembled WGS sequence"/>
</dbReference>
<feature type="transmembrane region" description="Helical" evidence="2">
    <location>
        <begin position="78"/>
        <end position="97"/>
    </location>
</feature>
<comment type="caution">
    <text evidence="3">The sequence shown here is derived from an EMBL/GenBank/DDBJ whole genome shotgun (WGS) entry which is preliminary data.</text>
</comment>
<evidence type="ECO:0000313" key="4">
    <source>
        <dbReference type="Proteomes" id="UP001162156"/>
    </source>
</evidence>